<dbReference type="InterPro" id="IPR016160">
    <property type="entry name" value="Ald_DH_CS_CYS"/>
</dbReference>
<name>A0A9Q4ALQ9_9HYPH</name>
<dbReference type="InterPro" id="IPR016162">
    <property type="entry name" value="Ald_DH_N"/>
</dbReference>
<evidence type="ECO:0000313" key="6">
    <source>
        <dbReference type="EMBL" id="MCP8886423.1"/>
    </source>
</evidence>
<dbReference type="PROSITE" id="PS00070">
    <property type="entry name" value="ALDEHYDE_DEHYDR_CYS"/>
    <property type="match status" value="1"/>
</dbReference>
<feature type="active site" evidence="3">
    <location>
        <position position="239"/>
    </location>
</feature>
<sequence length="462" mass="48509">MSQLVRSDLEYIDILSPYDGRLVGQVSPTSTRAIVEAVTRAQRAQAEFAFSTPAERRRLLDALASAIAQEAEPLAQLICAEVGKTIAEARNEVRRAQNTLRLSGDAATFLDGEVLHCGIVAGGANRQAVITYEPVGVVGAITPFNYPLNLLCHKLGPAIAAGNAVVAKPSPKAPLAAQRLAELAIETGFPADLFQVVHGGASQAIALARAPIDLLSFTGGPAAGLALKNAAGLIRCLMELGGNDPLFVMPDADIEAATRTVIAQRYEIAGQSCAAIKKLYLHADIHEWMLEAVVEAAKAVRHGDPLDPATQMGPVIDALAAEQVGARISAALDQGARLLLGGPGNGTMVAPTVLADVSPDCELFARETFGPVISVRRFDDAETAIAEVNAGEHGLQAGVFSNDHAVLKRFARDLHVGGVMINEGPDFRAEHVPFGGIKGSGLGREGVRIALREMSETKVVID</sequence>
<dbReference type="InterPro" id="IPR015590">
    <property type="entry name" value="Aldehyde_DH_dom"/>
</dbReference>
<reference evidence="6" key="1">
    <citation type="submission" date="2022-06" db="EMBL/GenBank/DDBJ databases">
        <title>Devosia sp. XJ19-45 genome assembly.</title>
        <authorList>
            <person name="Li B."/>
            <person name="Cai M."/>
            <person name="Nie G."/>
            <person name="Li W."/>
        </authorList>
    </citation>
    <scope>NUCLEOTIDE SEQUENCE</scope>
    <source>
        <strain evidence="6">XJ19-45</strain>
    </source>
</reference>
<dbReference type="Gene3D" id="3.40.605.10">
    <property type="entry name" value="Aldehyde Dehydrogenase, Chain A, domain 1"/>
    <property type="match status" value="1"/>
</dbReference>
<evidence type="ECO:0000256" key="2">
    <source>
        <dbReference type="ARBA" id="ARBA00023002"/>
    </source>
</evidence>
<organism evidence="6 7">
    <name type="scientific">Devosia ureilytica</name>
    <dbReference type="NCBI Taxonomy" id="2952754"/>
    <lineage>
        <taxon>Bacteria</taxon>
        <taxon>Pseudomonadati</taxon>
        <taxon>Pseudomonadota</taxon>
        <taxon>Alphaproteobacteria</taxon>
        <taxon>Hyphomicrobiales</taxon>
        <taxon>Devosiaceae</taxon>
        <taxon>Devosia</taxon>
    </lineage>
</organism>
<dbReference type="PROSITE" id="PS00687">
    <property type="entry name" value="ALDEHYDE_DEHYDR_GLU"/>
    <property type="match status" value="1"/>
</dbReference>
<evidence type="ECO:0000259" key="5">
    <source>
        <dbReference type="Pfam" id="PF00171"/>
    </source>
</evidence>
<accession>A0A9Q4ALQ9</accession>
<dbReference type="EMBL" id="JAMWDU010000002">
    <property type="protein sequence ID" value="MCP8886423.1"/>
    <property type="molecule type" value="Genomic_DNA"/>
</dbReference>
<keyword evidence="7" id="KW-1185">Reference proteome</keyword>
<dbReference type="Gene3D" id="3.40.309.10">
    <property type="entry name" value="Aldehyde Dehydrogenase, Chain A, domain 2"/>
    <property type="match status" value="1"/>
</dbReference>
<dbReference type="SUPFAM" id="SSF53720">
    <property type="entry name" value="ALDH-like"/>
    <property type="match status" value="1"/>
</dbReference>
<proteinExistence type="inferred from homology"/>
<dbReference type="InterPro" id="IPR016161">
    <property type="entry name" value="Ald_DH/histidinol_DH"/>
</dbReference>
<protein>
    <submittedName>
        <fullName evidence="6">Aldehyde dehydrogenase family protein</fullName>
    </submittedName>
</protein>
<comment type="similarity">
    <text evidence="1 4">Belongs to the aldehyde dehydrogenase family.</text>
</comment>
<dbReference type="InterPro" id="IPR029510">
    <property type="entry name" value="Ald_DH_CS_GLU"/>
</dbReference>
<evidence type="ECO:0000256" key="1">
    <source>
        <dbReference type="ARBA" id="ARBA00009986"/>
    </source>
</evidence>
<comment type="caution">
    <text evidence="6">The sequence shown here is derived from an EMBL/GenBank/DDBJ whole genome shotgun (WGS) entry which is preliminary data.</text>
</comment>
<dbReference type="GO" id="GO:0008911">
    <property type="term" value="F:lactaldehyde dehydrogenase (NAD+) activity"/>
    <property type="evidence" value="ECO:0007669"/>
    <property type="project" value="TreeGrafter"/>
</dbReference>
<dbReference type="AlphaFoldDB" id="A0A9Q4ALQ9"/>
<dbReference type="PANTHER" id="PTHR42991:SF1">
    <property type="entry name" value="ALDEHYDE DEHYDROGENASE"/>
    <property type="match status" value="1"/>
</dbReference>
<feature type="domain" description="Aldehyde dehydrogenase" evidence="5">
    <location>
        <begin position="7"/>
        <end position="460"/>
    </location>
</feature>
<keyword evidence="2 4" id="KW-0560">Oxidoreductase</keyword>
<dbReference type="InterPro" id="IPR051020">
    <property type="entry name" value="ALDH-related_metabolic_enz"/>
</dbReference>
<dbReference type="PANTHER" id="PTHR42991">
    <property type="entry name" value="ALDEHYDE DEHYDROGENASE"/>
    <property type="match status" value="1"/>
</dbReference>
<dbReference type="Pfam" id="PF00171">
    <property type="entry name" value="Aldedh"/>
    <property type="match status" value="1"/>
</dbReference>
<evidence type="ECO:0000256" key="3">
    <source>
        <dbReference type="PROSITE-ProRule" id="PRU10007"/>
    </source>
</evidence>
<dbReference type="InterPro" id="IPR016163">
    <property type="entry name" value="Ald_DH_C"/>
</dbReference>
<gene>
    <name evidence="6" type="ORF">NF348_04850</name>
</gene>
<evidence type="ECO:0000256" key="4">
    <source>
        <dbReference type="RuleBase" id="RU003345"/>
    </source>
</evidence>
<dbReference type="Proteomes" id="UP001060275">
    <property type="component" value="Unassembled WGS sequence"/>
</dbReference>
<evidence type="ECO:0000313" key="7">
    <source>
        <dbReference type="Proteomes" id="UP001060275"/>
    </source>
</evidence>